<reference evidence="2 3" key="1">
    <citation type="submission" date="2016-10" db="EMBL/GenBank/DDBJ databases">
        <authorList>
            <person name="de Groot N.N."/>
        </authorList>
    </citation>
    <scope>NUCLEOTIDE SEQUENCE [LARGE SCALE GENOMIC DNA]</scope>
    <source>
        <strain evidence="2 3">DSM 28010</strain>
    </source>
</reference>
<keyword evidence="1" id="KW-0472">Membrane</keyword>
<feature type="transmembrane region" description="Helical" evidence="1">
    <location>
        <begin position="43"/>
        <end position="64"/>
    </location>
</feature>
<dbReference type="RefSeq" id="WP_090028146.1">
    <property type="nucleotide sequence ID" value="NZ_FNEB01000003.1"/>
</dbReference>
<sequence length="135" mass="14484">MQLIILYVVTAVVFLAVDAVMLTKVMRPLFETHLGDQLLDSPRLAPAALFYLFYVVGVLVFVSLPALRADAPLQALFMGALLGAVAYGTYEFTNFAVMKSWHWQMVALDTAWGAVLTGGSAMIGVLAARALSSSG</sequence>
<keyword evidence="1" id="KW-0812">Transmembrane</keyword>
<dbReference type="AlphaFoldDB" id="A0A1G8L634"/>
<feature type="transmembrane region" description="Helical" evidence="1">
    <location>
        <begin position="71"/>
        <end position="90"/>
    </location>
</feature>
<dbReference type="Proteomes" id="UP000199340">
    <property type="component" value="Unassembled WGS sequence"/>
</dbReference>
<protein>
    <submittedName>
        <fullName evidence="2">Uncharacterized membrane protein</fullName>
    </submittedName>
</protein>
<keyword evidence="1" id="KW-1133">Transmembrane helix</keyword>
<proteinExistence type="predicted"/>
<dbReference type="Pfam" id="PF09945">
    <property type="entry name" value="DUF2177"/>
    <property type="match status" value="1"/>
</dbReference>
<evidence type="ECO:0000313" key="2">
    <source>
        <dbReference type="EMBL" id="SDI51159.1"/>
    </source>
</evidence>
<evidence type="ECO:0000256" key="1">
    <source>
        <dbReference type="SAM" id="Phobius"/>
    </source>
</evidence>
<evidence type="ECO:0000313" key="3">
    <source>
        <dbReference type="Proteomes" id="UP000199340"/>
    </source>
</evidence>
<organism evidence="2 3">
    <name type="scientific">Lutimaribacter saemankumensis</name>
    <dbReference type="NCBI Taxonomy" id="490829"/>
    <lineage>
        <taxon>Bacteria</taxon>
        <taxon>Pseudomonadati</taxon>
        <taxon>Pseudomonadota</taxon>
        <taxon>Alphaproteobacteria</taxon>
        <taxon>Rhodobacterales</taxon>
        <taxon>Roseobacteraceae</taxon>
        <taxon>Lutimaribacter</taxon>
    </lineage>
</organism>
<feature type="transmembrane region" description="Helical" evidence="1">
    <location>
        <begin position="110"/>
        <end position="131"/>
    </location>
</feature>
<dbReference type="InterPro" id="IPR018687">
    <property type="entry name" value="DUF2177_membr"/>
</dbReference>
<dbReference type="EMBL" id="FNEB01000003">
    <property type="protein sequence ID" value="SDI51159.1"/>
    <property type="molecule type" value="Genomic_DNA"/>
</dbReference>
<accession>A0A1G8L634</accession>
<dbReference type="STRING" id="490829.SAMN05421850_103194"/>
<keyword evidence="3" id="KW-1185">Reference proteome</keyword>
<name>A0A1G8L634_9RHOB</name>
<dbReference type="OrthoDB" id="166547at2"/>
<gene>
    <name evidence="2" type="ORF">SAMN05421850_103194</name>
</gene>